<dbReference type="InterPro" id="IPR016171">
    <property type="entry name" value="Vanillyl_alc_oxidase_C-sub2"/>
</dbReference>
<evidence type="ECO:0000256" key="5">
    <source>
        <dbReference type="ARBA" id="ARBA00023002"/>
    </source>
</evidence>
<dbReference type="EMBL" id="JH930468">
    <property type="protein sequence ID" value="EKM60642.1"/>
    <property type="molecule type" value="Genomic_DNA"/>
</dbReference>
<dbReference type="Pfam" id="PF02913">
    <property type="entry name" value="FAD-oxidase_C"/>
    <property type="match status" value="1"/>
</dbReference>
<evidence type="ECO:0000313" key="9">
    <source>
        <dbReference type="Proteomes" id="UP000008370"/>
    </source>
</evidence>
<organism evidence="8 9">
    <name type="scientific">Phanerochaete carnosa (strain HHB-10118-sp)</name>
    <name type="common">White-rot fungus</name>
    <name type="synonym">Peniophora carnosa</name>
    <dbReference type="NCBI Taxonomy" id="650164"/>
    <lineage>
        <taxon>Eukaryota</taxon>
        <taxon>Fungi</taxon>
        <taxon>Dikarya</taxon>
        <taxon>Basidiomycota</taxon>
        <taxon>Agaricomycotina</taxon>
        <taxon>Agaricomycetes</taxon>
        <taxon>Polyporales</taxon>
        <taxon>Phanerochaetaceae</taxon>
        <taxon>Phanerochaete</taxon>
    </lineage>
</organism>
<dbReference type="FunFam" id="1.10.45.10:FF:000001">
    <property type="entry name" value="D-lactate dehydrogenase mitochondrial"/>
    <property type="match status" value="1"/>
</dbReference>
<dbReference type="KEGG" id="pco:PHACADRAFT_189767"/>
<protein>
    <recommendedName>
        <fullName evidence="7">FAD-binding oxidoreductase/transferase type 4 C-terminal domain-containing protein</fullName>
    </recommendedName>
</protein>
<keyword evidence="5" id="KW-0560">Oxidoreductase</keyword>
<comment type="cofactor">
    <cofactor evidence="1">
        <name>FAD</name>
        <dbReference type="ChEBI" id="CHEBI:57692"/>
    </cofactor>
</comment>
<keyword evidence="3" id="KW-0285">Flavoprotein</keyword>
<sequence>MARNLHVGIFYHNDKEEKIAQSLAARMVKHALDLDGTCTGEHGVGLGKRKYLVEELGESTVELMKYIKQCIDPLNLFNPGKLYPD</sequence>
<dbReference type="InterPro" id="IPR016164">
    <property type="entry name" value="FAD-linked_Oxase-like_C"/>
</dbReference>
<evidence type="ECO:0000256" key="3">
    <source>
        <dbReference type="ARBA" id="ARBA00022630"/>
    </source>
</evidence>
<dbReference type="Proteomes" id="UP000008370">
    <property type="component" value="Unassembled WGS sequence"/>
</dbReference>
<dbReference type="GO" id="GO:0008720">
    <property type="term" value="F:D-lactate dehydrogenase (NAD+) activity"/>
    <property type="evidence" value="ECO:0007669"/>
    <property type="project" value="TreeGrafter"/>
</dbReference>
<comment type="similarity">
    <text evidence="2">Belongs to the FAD-binding oxidoreductase/transferase type 4 family.</text>
</comment>
<comment type="catalytic activity">
    <reaction evidence="6">
        <text>(R)-lactate + 2 Fe(III)-[cytochrome c] = 2 Fe(II)-[cytochrome c] + pyruvate + 2 H(+)</text>
        <dbReference type="Rhea" id="RHEA:13521"/>
        <dbReference type="Rhea" id="RHEA-COMP:10350"/>
        <dbReference type="Rhea" id="RHEA-COMP:14399"/>
        <dbReference type="ChEBI" id="CHEBI:15361"/>
        <dbReference type="ChEBI" id="CHEBI:15378"/>
        <dbReference type="ChEBI" id="CHEBI:16004"/>
        <dbReference type="ChEBI" id="CHEBI:29033"/>
        <dbReference type="ChEBI" id="CHEBI:29034"/>
        <dbReference type="EC" id="1.1.2.4"/>
    </reaction>
</comment>
<evidence type="ECO:0000256" key="4">
    <source>
        <dbReference type="ARBA" id="ARBA00022827"/>
    </source>
</evidence>
<evidence type="ECO:0000313" key="8">
    <source>
        <dbReference type="EMBL" id="EKM60642.1"/>
    </source>
</evidence>
<dbReference type="AlphaFoldDB" id="K5XCC3"/>
<accession>K5XCC3</accession>
<dbReference type="PANTHER" id="PTHR11748:SF111">
    <property type="entry name" value="D-LACTATE DEHYDROGENASE, MITOCHONDRIAL-RELATED"/>
    <property type="match status" value="1"/>
</dbReference>
<evidence type="ECO:0000256" key="6">
    <source>
        <dbReference type="ARBA" id="ARBA00051436"/>
    </source>
</evidence>
<dbReference type="InterPro" id="IPR004113">
    <property type="entry name" value="FAD-bd_oxidored_4_C"/>
</dbReference>
<dbReference type="GO" id="GO:1903457">
    <property type="term" value="P:lactate catabolic process"/>
    <property type="evidence" value="ECO:0007669"/>
    <property type="project" value="TreeGrafter"/>
</dbReference>
<name>K5XCC3_PHACS</name>
<dbReference type="SUPFAM" id="SSF55103">
    <property type="entry name" value="FAD-linked oxidases, C-terminal domain"/>
    <property type="match status" value="1"/>
</dbReference>
<dbReference type="STRING" id="650164.K5XCC3"/>
<dbReference type="HOGENOM" id="CLU_129570_3_0_1"/>
<dbReference type="GO" id="GO:0050660">
    <property type="term" value="F:flavin adenine dinucleotide binding"/>
    <property type="evidence" value="ECO:0007669"/>
    <property type="project" value="InterPro"/>
</dbReference>
<evidence type="ECO:0000256" key="2">
    <source>
        <dbReference type="ARBA" id="ARBA00008000"/>
    </source>
</evidence>
<dbReference type="OrthoDB" id="7786253at2759"/>
<evidence type="ECO:0000259" key="7">
    <source>
        <dbReference type="Pfam" id="PF02913"/>
    </source>
</evidence>
<feature type="domain" description="FAD-binding oxidoreductase/transferase type 4 C-terminal" evidence="7">
    <location>
        <begin position="3"/>
        <end position="82"/>
    </location>
</feature>
<dbReference type="PANTHER" id="PTHR11748">
    <property type="entry name" value="D-LACTATE DEHYDROGENASE"/>
    <property type="match status" value="1"/>
</dbReference>
<dbReference type="GO" id="GO:0004458">
    <property type="term" value="F:D-lactate dehydrogenase (cytochrome) activity"/>
    <property type="evidence" value="ECO:0007669"/>
    <property type="project" value="UniProtKB-EC"/>
</dbReference>
<dbReference type="RefSeq" id="XP_007390090.1">
    <property type="nucleotide sequence ID" value="XM_007390028.1"/>
</dbReference>
<evidence type="ECO:0000256" key="1">
    <source>
        <dbReference type="ARBA" id="ARBA00001974"/>
    </source>
</evidence>
<reference evidence="8 9" key="1">
    <citation type="journal article" date="2012" name="BMC Genomics">
        <title>Comparative genomics of the white-rot fungi, Phanerochaete carnosa and P. chrysosporium, to elucidate the genetic basis of the distinct wood types they colonize.</title>
        <authorList>
            <person name="Suzuki H."/>
            <person name="MacDonald J."/>
            <person name="Syed K."/>
            <person name="Salamov A."/>
            <person name="Hori C."/>
            <person name="Aerts A."/>
            <person name="Henrissat B."/>
            <person name="Wiebenga A."/>
            <person name="vanKuyk P.A."/>
            <person name="Barry K."/>
            <person name="Lindquist E."/>
            <person name="LaButti K."/>
            <person name="Lapidus A."/>
            <person name="Lucas S."/>
            <person name="Coutinho P."/>
            <person name="Gong Y."/>
            <person name="Samejima M."/>
            <person name="Mahadevan R."/>
            <person name="Abou-Zaid M."/>
            <person name="de Vries R.P."/>
            <person name="Igarashi K."/>
            <person name="Yadav J.S."/>
            <person name="Grigoriev I.V."/>
            <person name="Master E.R."/>
        </authorList>
    </citation>
    <scope>NUCLEOTIDE SEQUENCE [LARGE SCALE GENOMIC DNA]</scope>
    <source>
        <strain evidence="8 9">HHB-10118-sp</strain>
    </source>
</reference>
<keyword evidence="9" id="KW-1185">Reference proteome</keyword>
<dbReference type="Gene3D" id="1.10.45.10">
    <property type="entry name" value="Vanillyl-alcohol Oxidase, Chain A, domain 4"/>
    <property type="match status" value="1"/>
</dbReference>
<keyword evidence="4" id="KW-0274">FAD</keyword>
<gene>
    <name evidence="8" type="ORF">PHACADRAFT_189767</name>
</gene>
<proteinExistence type="inferred from homology"/>
<dbReference type="GeneID" id="18910636"/>
<dbReference type="GO" id="GO:0005739">
    <property type="term" value="C:mitochondrion"/>
    <property type="evidence" value="ECO:0007669"/>
    <property type="project" value="TreeGrafter"/>
</dbReference>
<dbReference type="InParanoid" id="K5XCC3"/>